<proteinExistence type="predicted"/>
<dbReference type="EMBL" id="JAAXPE010000017">
    <property type="protein sequence ID" value="NKY87368.1"/>
    <property type="molecule type" value="Genomic_DNA"/>
</dbReference>
<feature type="region of interest" description="Disordered" evidence="1">
    <location>
        <begin position="53"/>
        <end position="74"/>
    </location>
</feature>
<name>A0A7X6RJ73_9NOCA</name>
<gene>
    <name evidence="2" type="ORF">HGA07_17240</name>
</gene>
<keyword evidence="3" id="KW-1185">Reference proteome</keyword>
<evidence type="ECO:0000313" key="2">
    <source>
        <dbReference type="EMBL" id="NKY87368.1"/>
    </source>
</evidence>
<evidence type="ECO:0000313" key="3">
    <source>
        <dbReference type="Proteomes" id="UP000523447"/>
    </source>
</evidence>
<protein>
    <submittedName>
        <fullName evidence="2">Uncharacterized protein</fullName>
    </submittedName>
</protein>
<organism evidence="2 3">
    <name type="scientific">Nocardia veterana</name>
    <dbReference type="NCBI Taxonomy" id="132249"/>
    <lineage>
        <taxon>Bacteria</taxon>
        <taxon>Bacillati</taxon>
        <taxon>Actinomycetota</taxon>
        <taxon>Actinomycetes</taxon>
        <taxon>Mycobacteriales</taxon>
        <taxon>Nocardiaceae</taxon>
        <taxon>Nocardia</taxon>
    </lineage>
</organism>
<feature type="compositionally biased region" description="Low complexity" evidence="1">
    <location>
        <begin position="53"/>
        <end position="63"/>
    </location>
</feature>
<feature type="compositionally biased region" description="Basic and acidic residues" evidence="1">
    <location>
        <begin position="64"/>
        <end position="74"/>
    </location>
</feature>
<dbReference type="Proteomes" id="UP000523447">
    <property type="component" value="Unassembled WGS sequence"/>
</dbReference>
<comment type="caution">
    <text evidence="2">The sequence shown here is derived from an EMBL/GenBank/DDBJ whole genome shotgun (WGS) entry which is preliminary data.</text>
</comment>
<sequence>MVVEDIPQPYPRFGDSVTATDRRTARCYFCYFFSAMQFAGMVCGHHERKQVRGEGAIAPARAASAERQRRSEEA</sequence>
<dbReference type="AlphaFoldDB" id="A0A7X6RJ73"/>
<evidence type="ECO:0000256" key="1">
    <source>
        <dbReference type="SAM" id="MobiDB-lite"/>
    </source>
</evidence>
<accession>A0A7X6RJ73</accession>
<dbReference type="RefSeq" id="WP_157171413.1">
    <property type="nucleotide sequence ID" value="NZ_CAWPHS010000009.1"/>
</dbReference>
<reference evidence="2 3" key="1">
    <citation type="submission" date="2020-04" db="EMBL/GenBank/DDBJ databases">
        <title>MicrobeNet Type strains.</title>
        <authorList>
            <person name="Nicholson A.C."/>
        </authorList>
    </citation>
    <scope>NUCLEOTIDE SEQUENCE [LARGE SCALE GENOMIC DNA]</scope>
    <source>
        <strain evidence="2 3">DSM 44445</strain>
    </source>
</reference>